<evidence type="ECO:0000313" key="2">
    <source>
        <dbReference type="EMBL" id="PRQ34550.1"/>
    </source>
</evidence>
<keyword evidence="1" id="KW-0732">Signal</keyword>
<dbReference type="EMBL" id="PDCK01000043">
    <property type="protein sequence ID" value="PRQ34550.1"/>
    <property type="molecule type" value="Genomic_DNA"/>
</dbReference>
<feature type="signal peptide" evidence="1">
    <location>
        <begin position="1"/>
        <end position="21"/>
    </location>
</feature>
<organism evidence="2 3">
    <name type="scientific">Rosa chinensis</name>
    <name type="common">China rose</name>
    <dbReference type="NCBI Taxonomy" id="74649"/>
    <lineage>
        <taxon>Eukaryota</taxon>
        <taxon>Viridiplantae</taxon>
        <taxon>Streptophyta</taxon>
        <taxon>Embryophyta</taxon>
        <taxon>Tracheophyta</taxon>
        <taxon>Spermatophyta</taxon>
        <taxon>Magnoliopsida</taxon>
        <taxon>eudicotyledons</taxon>
        <taxon>Gunneridae</taxon>
        <taxon>Pentapetalae</taxon>
        <taxon>rosids</taxon>
        <taxon>fabids</taxon>
        <taxon>Rosales</taxon>
        <taxon>Rosaceae</taxon>
        <taxon>Rosoideae</taxon>
        <taxon>Rosoideae incertae sedis</taxon>
        <taxon>Rosa</taxon>
    </lineage>
</organism>
<protein>
    <recommendedName>
        <fullName evidence="4">RlpA-like protein, double-psi beta-barrel</fullName>
    </recommendedName>
</protein>
<feature type="chain" id="PRO_5015132465" description="RlpA-like protein, double-psi beta-barrel" evidence="1">
    <location>
        <begin position="22"/>
        <end position="127"/>
    </location>
</feature>
<dbReference type="AlphaFoldDB" id="A0A2P6QK46"/>
<gene>
    <name evidence="2" type="ORF">RchiOBHm_Chr5g0070241</name>
</gene>
<name>A0A2P6QK46_ROSCH</name>
<reference evidence="2 3" key="1">
    <citation type="journal article" date="2018" name="Nat. Genet.">
        <title>The Rosa genome provides new insights in the design of modern roses.</title>
        <authorList>
            <person name="Bendahmane M."/>
        </authorList>
    </citation>
    <scope>NUCLEOTIDE SEQUENCE [LARGE SCALE GENOMIC DNA]</scope>
    <source>
        <strain evidence="3">cv. Old Blush</strain>
    </source>
</reference>
<evidence type="ECO:0000256" key="1">
    <source>
        <dbReference type="SAM" id="SignalP"/>
    </source>
</evidence>
<keyword evidence="3" id="KW-1185">Reference proteome</keyword>
<dbReference type="Gramene" id="PRQ34550">
    <property type="protein sequence ID" value="PRQ34550"/>
    <property type="gene ID" value="RchiOBHm_Chr5g0070241"/>
</dbReference>
<sequence length="127" mass="13667">MWKSLTILIAVVVALAGAVDGARYGICVIGVDSPCNAKQYWKHPDRYPGTPSRPSKLPAPHHCHDVTHGAQGSYGPCVVGRDSPCNGKRWRGSENSHTIRFPPKLLAHGDLDIAEVEAPIVSPDPQP</sequence>
<proteinExistence type="predicted"/>
<evidence type="ECO:0000313" key="3">
    <source>
        <dbReference type="Proteomes" id="UP000238479"/>
    </source>
</evidence>
<evidence type="ECO:0008006" key="4">
    <source>
        <dbReference type="Google" id="ProtNLM"/>
    </source>
</evidence>
<dbReference type="Proteomes" id="UP000238479">
    <property type="component" value="Chromosome 5"/>
</dbReference>
<accession>A0A2P6QK46</accession>
<comment type="caution">
    <text evidence="2">The sequence shown here is derived from an EMBL/GenBank/DDBJ whole genome shotgun (WGS) entry which is preliminary data.</text>
</comment>